<keyword evidence="7" id="KW-0906">Nuclear pore complex</keyword>
<feature type="compositionally biased region" description="Low complexity" evidence="9">
    <location>
        <begin position="1"/>
        <end position="19"/>
    </location>
</feature>
<reference evidence="11 12" key="1">
    <citation type="submission" date="2023-04" db="EMBL/GenBank/DDBJ databases">
        <title>Genome of Basidiobolus ranarum AG-B5.</title>
        <authorList>
            <person name="Stajich J.E."/>
            <person name="Carter-House D."/>
            <person name="Gryganskyi A."/>
        </authorList>
    </citation>
    <scope>NUCLEOTIDE SEQUENCE [LARGE SCALE GENOMIC DNA]</scope>
    <source>
        <strain evidence="11 12">AG-B5</strain>
    </source>
</reference>
<proteinExistence type="inferred from homology"/>
<evidence type="ECO:0000256" key="7">
    <source>
        <dbReference type="ARBA" id="ARBA00023132"/>
    </source>
</evidence>
<dbReference type="Pfam" id="PF04096">
    <property type="entry name" value="Nucleoporin2"/>
    <property type="match status" value="1"/>
</dbReference>
<keyword evidence="4" id="KW-0509">mRNA transport</keyword>
<evidence type="ECO:0000256" key="4">
    <source>
        <dbReference type="ARBA" id="ARBA00022816"/>
    </source>
</evidence>
<keyword evidence="12" id="KW-1185">Reference proteome</keyword>
<dbReference type="EMBL" id="JASJQH010000449">
    <property type="protein sequence ID" value="KAK9764324.1"/>
    <property type="molecule type" value="Genomic_DNA"/>
</dbReference>
<comment type="caution">
    <text evidence="11">The sequence shown here is derived from an EMBL/GenBank/DDBJ whole genome shotgun (WGS) entry which is preliminary data.</text>
</comment>
<name>A0ABR2WS71_9FUNG</name>
<evidence type="ECO:0000256" key="8">
    <source>
        <dbReference type="ARBA" id="ARBA00023242"/>
    </source>
</evidence>
<organism evidence="11 12">
    <name type="scientific">Basidiobolus ranarum</name>
    <dbReference type="NCBI Taxonomy" id="34480"/>
    <lineage>
        <taxon>Eukaryota</taxon>
        <taxon>Fungi</taxon>
        <taxon>Fungi incertae sedis</taxon>
        <taxon>Zoopagomycota</taxon>
        <taxon>Entomophthoromycotina</taxon>
        <taxon>Basidiobolomycetes</taxon>
        <taxon>Basidiobolales</taxon>
        <taxon>Basidiobolaceae</taxon>
        <taxon>Basidiobolus</taxon>
    </lineage>
</organism>
<dbReference type="Gene3D" id="3.30.1610.10">
    <property type="entry name" value="Peptidase S59, nucleoporin"/>
    <property type="match status" value="1"/>
</dbReference>
<keyword evidence="3" id="KW-0813">Transport</keyword>
<dbReference type="InterPro" id="IPR036903">
    <property type="entry name" value="Nup98_auto-Pept-S59_dom_sf"/>
</dbReference>
<feature type="region of interest" description="Disordered" evidence="9">
    <location>
        <begin position="1"/>
        <end position="27"/>
    </location>
</feature>
<feature type="domain" description="Peptidase S59" evidence="10">
    <location>
        <begin position="722"/>
        <end position="865"/>
    </location>
</feature>
<protein>
    <recommendedName>
        <fullName evidence="10">Peptidase S59 domain-containing protein</fullName>
    </recommendedName>
</protein>
<keyword evidence="5" id="KW-0653">Protein transport</keyword>
<sequence>MFGESGFSNTSFGGNSTFSQQPKQTPSLDQIQASVFGQAPNTVRNFGQPANTVTTSTSGQLLTKQPSSGTNIASSFGWQPPQQSGFNSLPSSFVSTTSTSGWTLPQQSTVVSGEPSFISKPFSATTSHGGSLVQNPNAGITIGSNSSDIFATSNTMNFYKTTVLESKDKAINSENGTASETYRTTPDKDPFGVITIFHSISAMPTYQSYSFEELRLQDYQQGRKTSQTRAIGGVFGSTNLAGFSNYDTTNHGIASASKGISLFGDSQNTDFGKATGSAFEAPTSAFFNSAPTVLSFSQPVNMNNLGNTWAGFGKPFANSFNCGTRTDLESTTVNSASNITPEISSNSSAPTVAAISINPNIGLENGNALMTTTTPTGFEYKPNTSVAGFKQSDVTLLDVANACTTHFSSGPNSNNNTGNIVEPIPSTFESATTTVTPNVSSHSRSSAPDVLSHPTASTQTTSNLFSNTTSTVISNPFIASMLLSNTHHSSCLFGPKPTTTSTPPFSYTFNPDTGLGTTFGPGNNNIGHFSIAPRTVPIHRYELQASIDENPYGNNPLFSNIPKNNSPLRNSDLSSIPVTTTTDQVSPRVQVTQKKIDGSTYHSKTSPRSVAKVKLRGFNSQSPVKPFTPGSTPEMIGLSELELNDPLASPEVYPLNPSKPSIASDGTCDSPKEEGNANASPMVNNTNHVEYGAPNSQSITALKPSSNPDLSSHINDISLSILHEYWTSPTLSTLQEMTPQQLKRVKEFEVGRSGYGQVRFLQPIDLSDISSLDRIPGELIHFERKFCSVFSNEISQSSPGEGFNIPAIITLNHCWPLDKATRHPIKDMKNPRLMQHVKKLKNISTTKFLDFNYETGTWSFMVNCF</sequence>
<evidence type="ECO:0000256" key="5">
    <source>
        <dbReference type="ARBA" id="ARBA00022927"/>
    </source>
</evidence>
<dbReference type="InterPro" id="IPR037665">
    <property type="entry name" value="Nucleoporin_S59-like"/>
</dbReference>
<dbReference type="Gene3D" id="1.10.10.2360">
    <property type="match status" value="1"/>
</dbReference>
<evidence type="ECO:0000313" key="12">
    <source>
        <dbReference type="Proteomes" id="UP001479436"/>
    </source>
</evidence>
<evidence type="ECO:0000256" key="6">
    <source>
        <dbReference type="ARBA" id="ARBA00023010"/>
    </source>
</evidence>
<evidence type="ECO:0000313" key="11">
    <source>
        <dbReference type="EMBL" id="KAK9764324.1"/>
    </source>
</evidence>
<dbReference type="InterPro" id="IPR007230">
    <property type="entry name" value="Nup98_auto-Pept-S59_dom"/>
</dbReference>
<dbReference type="SUPFAM" id="SSF82215">
    <property type="entry name" value="C-terminal autoproteolytic domain of nucleoporin nup98"/>
    <property type="match status" value="1"/>
</dbReference>
<evidence type="ECO:0000256" key="2">
    <source>
        <dbReference type="ARBA" id="ARBA00008926"/>
    </source>
</evidence>
<keyword evidence="6" id="KW-0811">Translocation</keyword>
<feature type="region of interest" description="Disordered" evidence="9">
    <location>
        <begin position="432"/>
        <end position="462"/>
    </location>
</feature>
<evidence type="ECO:0000256" key="9">
    <source>
        <dbReference type="SAM" id="MobiDB-lite"/>
    </source>
</evidence>
<dbReference type="PROSITE" id="PS51434">
    <property type="entry name" value="NUP_C"/>
    <property type="match status" value="1"/>
</dbReference>
<dbReference type="Proteomes" id="UP001479436">
    <property type="component" value="Unassembled WGS sequence"/>
</dbReference>
<comment type="subcellular location">
    <subcellularLocation>
        <location evidence="1">Nucleus</location>
        <location evidence="1">Nuclear pore complex</location>
    </subcellularLocation>
</comment>
<evidence type="ECO:0000259" key="10">
    <source>
        <dbReference type="PROSITE" id="PS51434"/>
    </source>
</evidence>
<comment type="similarity">
    <text evidence="2">Belongs to the nucleoporin GLFG family.</text>
</comment>
<dbReference type="PANTHER" id="PTHR23198:SF6">
    <property type="entry name" value="NUCLEAR PORE COMPLEX PROTEIN NUP98-NUP96"/>
    <property type="match status" value="1"/>
</dbReference>
<dbReference type="PANTHER" id="PTHR23198">
    <property type="entry name" value="NUCLEOPORIN"/>
    <property type="match status" value="1"/>
</dbReference>
<gene>
    <name evidence="11" type="ORF">K7432_008255</name>
</gene>
<accession>A0ABR2WS71</accession>
<feature type="region of interest" description="Disordered" evidence="9">
    <location>
        <begin position="41"/>
        <end position="81"/>
    </location>
</feature>
<evidence type="ECO:0000256" key="3">
    <source>
        <dbReference type="ARBA" id="ARBA00022448"/>
    </source>
</evidence>
<keyword evidence="8" id="KW-0539">Nucleus</keyword>
<feature type="compositionally biased region" description="Polar residues" evidence="9">
    <location>
        <begin position="432"/>
        <end position="446"/>
    </location>
</feature>
<evidence type="ECO:0000256" key="1">
    <source>
        <dbReference type="ARBA" id="ARBA00004567"/>
    </source>
</evidence>